<dbReference type="Gene3D" id="2.60.40.1880">
    <property type="entry name" value="Invasion associated locus B (IalB) protein"/>
    <property type="match status" value="1"/>
</dbReference>
<feature type="chain" id="PRO_5027118696" evidence="1">
    <location>
        <begin position="22"/>
        <end position="169"/>
    </location>
</feature>
<keyword evidence="1" id="KW-0732">Signal</keyword>
<dbReference type="EMBL" id="MN990729">
    <property type="protein sequence ID" value="QJR98152.1"/>
    <property type="molecule type" value="Genomic_DNA"/>
</dbReference>
<proteinExistence type="predicted"/>
<reference evidence="2" key="1">
    <citation type="submission" date="2020-01" db="EMBL/GenBank/DDBJ databases">
        <title>Gastrointestinal microbiota of LL stock colony Peromyscus leucopus.</title>
        <authorList>
            <person name="Milovic A."/>
            <person name="Bassam K."/>
            <person name="Keay E."/>
            <person name="Barbour A.G."/>
        </authorList>
    </citation>
    <scope>NUCLEOTIDE SEQUENCE</scope>
    <source>
        <strain evidence="2">LL90</strain>
    </source>
</reference>
<name>A0A6M4NNB4_9PROT</name>
<protein>
    <submittedName>
        <fullName evidence="2">Uncharacterized protein</fullName>
    </submittedName>
</protein>
<dbReference type="InterPro" id="IPR038696">
    <property type="entry name" value="IalB_sf"/>
</dbReference>
<evidence type="ECO:0000256" key="1">
    <source>
        <dbReference type="SAM" id="SignalP"/>
    </source>
</evidence>
<dbReference type="InterPro" id="IPR010642">
    <property type="entry name" value="Invasion_prot_B"/>
</dbReference>
<accession>A0A6M4NNB4</accession>
<feature type="signal peptide" evidence="1">
    <location>
        <begin position="1"/>
        <end position="21"/>
    </location>
</feature>
<evidence type="ECO:0000313" key="2">
    <source>
        <dbReference type="EMBL" id="QJR98152.1"/>
    </source>
</evidence>
<sequence length="169" mass="18635">MKKIVFAAAYAAGLATFSAQAAAPQLIGEYDDWSAYVYQEGKSNVCYMASTPQKSEGKYTKRGDVYLVITHRPADKSFDVVNFVAGYTYKNDAKVVVKIGKETISDFFVENDKAWTMNAGVDKKLVEAMKKGERLIIDGTSTKGTVTKDTYSLKGFSSAYRAISAKCRR</sequence>
<dbReference type="Pfam" id="PF06776">
    <property type="entry name" value="IalB"/>
    <property type="match status" value="1"/>
</dbReference>
<gene>
    <name evidence="2" type="ORF">PlAlph_1560</name>
</gene>
<organism evidence="2">
    <name type="scientific">uncultured Alphaproteobacteria bacterium</name>
    <dbReference type="NCBI Taxonomy" id="91750"/>
    <lineage>
        <taxon>Bacteria</taxon>
        <taxon>Pseudomonadati</taxon>
        <taxon>Pseudomonadota</taxon>
        <taxon>Alphaproteobacteria</taxon>
        <taxon>environmental samples</taxon>
    </lineage>
</organism>
<dbReference type="AlphaFoldDB" id="A0A6M4NNB4"/>